<dbReference type="UniPathway" id="UPA00378"/>
<sequence length="667" mass="75363">MSFAPPRNIPNFGSGQRQYEDNIWSSTGRSRFSNGNSESLNPFAGQFSFQGGKELPLYKDKPYNYPASSRRRSKRLWAGITLVLVVICYLFWPSGGRPKLTHKSGFSRDSKIWKSASQSEKHWLEQREKVVEAMEKSWAGYEKHAWGYDEYHPNSKSGRQMVPPTGLGWIIVDALDTLMLMNLTTQLQHARQWVSTTLTYDLDHDVNTFETTIRMLGGFLAAHYLQTAFPKMCPIEFGKGGEDLYLEKATDLAERILGAFDSPSGIPYASFNPKSMKGLPSHSDGGASSLAEATSLQLEFKYLANLTGEANYWEKVEKVMEVVDATGEKDGLKGIYVNPATGSSSSNNIRLGSRGDSYYEYLIKQYLQTKEPIYQEMWTEALNGIKKHLITYSTPSNFTVLAERPWGLEGEIEPKMDHLVCFMPGTLALSATGGLSVAEAKKSGKWTAAQQADLDIAIELMKTCWGMYKITKTGLAPEITYFHIPDHPQLYNPSGSSRPIPPSLDIFERDHSAEATWRTDFIVKPADTHNLQRPETVESLFYLWRITGDETYRRWGEEMFTSFMKYTEAPDGAGYTSISDVNVIPPPTRNNMESFWPAETLKYFYLLFSPNDILPLTDVVFNTEAHAFPRFQMGKLFKTGWARKKRGADGMIIREVENHDQKTAKPS</sequence>
<keyword evidence="16" id="KW-1185">Reference proteome</keyword>
<dbReference type="GO" id="GO:0004571">
    <property type="term" value="F:mannosyl-oligosaccharide 1,2-alpha-mannosidase activity"/>
    <property type="evidence" value="ECO:0007669"/>
    <property type="project" value="UniProtKB-EC"/>
</dbReference>
<evidence type="ECO:0000256" key="13">
    <source>
        <dbReference type="RuleBase" id="RU361193"/>
    </source>
</evidence>
<dbReference type="GO" id="GO:0005975">
    <property type="term" value="P:carbohydrate metabolic process"/>
    <property type="evidence" value="ECO:0007669"/>
    <property type="project" value="InterPro"/>
</dbReference>
<proteinExistence type="inferred from homology"/>
<dbReference type="SUPFAM" id="SSF48225">
    <property type="entry name" value="Seven-hairpin glycosidases"/>
    <property type="match status" value="1"/>
</dbReference>
<feature type="active site" evidence="10">
    <location>
        <position position="535"/>
    </location>
</feature>
<dbReference type="AlphaFoldDB" id="A0A6A6UCQ2"/>
<evidence type="ECO:0000256" key="11">
    <source>
        <dbReference type="PIRSR" id="PIRSR601382-2"/>
    </source>
</evidence>
<keyword evidence="14" id="KW-0812">Transmembrane</keyword>
<dbReference type="PRINTS" id="PR00747">
    <property type="entry name" value="GLYHDRLASE47"/>
</dbReference>
<dbReference type="Pfam" id="PF01532">
    <property type="entry name" value="Glyco_hydro_47"/>
    <property type="match status" value="1"/>
</dbReference>
<evidence type="ECO:0000256" key="3">
    <source>
        <dbReference type="ARBA" id="ARBA00007658"/>
    </source>
</evidence>
<dbReference type="InterPro" id="IPR036026">
    <property type="entry name" value="Seven-hairpin_glycosidases"/>
</dbReference>
<evidence type="ECO:0000256" key="7">
    <source>
        <dbReference type="ARBA" id="ARBA00023157"/>
    </source>
</evidence>
<dbReference type="InterPro" id="IPR050749">
    <property type="entry name" value="Glycosyl_Hydrolase_47"/>
</dbReference>
<evidence type="ECO:0000256" key="2">
    <source>
        <dbReference type="ARBA" id="ARBA00004922"/>
    </source>
</evidence>
<comment type="pathway">
    <text evidence="2">Protein modification; protein glycosylation.</text>
</comment>
<dbReference type="Proteomes" id="UP000799302">
    <property type="component" value="Unassembled WGS sequence"/>
</dbReference>
<dbReference type="GO" id="GO:0036503">
    <property type="term" value="P:ERAD pathway"/>
    <property type="evidence" value="ECO:0007669"/>
    <property type="project" value="UniProtKB-ARBA"/>
</dbReference>
<keyword evidence="13" id="KW-0326">Glycosidase</keyword>
<evidence type="ECO:0000313" key="15">
    <source>
        <dbReference type="EMBL" id="KAF2669650.1"/>
    </source>
</evidence>
<dbReference type="PANTHER" id="PTHR11742:SF55">
    <property type="entry name" value="ENDOPLASMIC RETICULUM MANNOSYL-OLIGOSACCHARIDE 1,2-ALPHA-MANNOSIDASE"/>
    <property type="match status" value="1"/>
</dbReference>
<dbReference type="EC" id="3.2.1.-" evidence="13"/>
<accession>A0A6A6UCQ2</accession>
<organism evidence="15 16">
    <name type="scientific">Microthyrium microscopicum</name>
    <dbReference type="NCBI Taxonomy" id="703497"/>
    <lineage>
        <taxon>Eukaryota</taxon>
        <taxon>Fungi</taxon>
        <taxon>Dikarya</taxon>
        <taxon>Ascomycota</taxon>
        <taxon>Pezizomycotina</taxon>
        <taxon>Dothideomycetes</taxon>
        <taxon>Dothideomycetes incertae sedis</taxon>
        <taxon>Microthyriales</taxon>
        <taxon>Microthyriaceae</taxon>
        <taxon>Microthyrium</taxon>
    </lineage>
</organism>
<evidence type="ECO:0000256" key="10">
    <source>
        <dbReference type="PIRSR" id="PIRSR601382-1"/>
    </source>
</evidence>
<dbReference type="GO" id="GO:0016020">
    <property type="term" value="C:membrane"/>
    <property type="evidence" value="ECO:0007669"/>
    <property type="project" value="InterPro"/>
</dbReference>
<dbReference type="EMBL" id="MU004235">
    <property type="protein sequence ID" value="KAF2669650.1"/>
    <property type="molecule type" value="Genomic_DNA"/>
</dbReference>
<evidence type="ECO:0000256" key="4">
    <source>
        <dbReference type="ARBA" id="ARBA00022723"/>
    </source>
</evidence>
<comment type="similarity">
    <text evidence="3 13">Belongs to the glycosyl hydrolase 47 family.</text>
</comment>
<dbReference type="InterPro" id="IPR001382">
    <property type="entry name" value="Glyco_hydro_47"/>
</dbReference>
<dbReference type="GO" id="GO:0005783">
    <property type="term" value="C:endoplasmic reticulum"/>
    <property type="evidence" value="ECO:0007669"/>
    <property type="project" value="TreeGrafter"/>
</dbReference>
<evidence type="ECO:0000256" key="1">
    <source>
        <dbReference type="ARBA" id="ARBA00001913"/>
    </source>
</evidence>
<feature type="transmembrane region" description="Helical" evidence="14">
    <location>
        <begin position="76"/>
        <end position="92"/>
    </location>
</feature>
<keyword evidence="5 13" id="KW-0378">Hydrolase</keyword>
<feature type="active site" description="Proton donor" evidence="10">
    <location>
        <position position="478"/>
    </location>
</feature>
<evidence type="ECO:0000256" key="12">
    <source>
        <dbReference type="PIRSR" id="PIRSR601382-3"/>
    </source>
</evidence>
<keyword evidence="14" id="KW-1133">Transmembrane helix</keyword>
<evidence type="ECO:0000256" key="9">
    <source>
        <dbReference type="ARBA" id="ARBA00048605"/>
    </source>
</evidence>
<keyword evidence="6 11" id="KW-0106">Calcium</keyword>
<feature type="active site" description="Proton donor" evidence="10">
    <location>
        <position position="210"/>
    </location>
</feature>
<evidence type="ECO:0000256" key="14">
    <source>
        <dbReference type="SAM" id="Phobius"/>
    </source>
</evidence>
<dbReference type="Gene3D" id="1.50.10.10">
    <property type="match status" value="1"/>
</dbReference>
<protein>
    <recommendedName>
        <fullName evidence="13">alpha-1,2-Mannosidase</fullName>
        <ecNumber evidence="13">3.2.1.-</ecNumber>
    </recommendedName>
</protein>
<keyword evidence="4 11" id="KW-0479">Metal-binding</keyword>
<dbReference type="InterPro" id="IPR012341">
    <property type="entry name" value="6hp_glycosidase-like_sf"/>
</dbReference>
<reference evidence="15" key="1">
    <citation type="journal article" date="2020" name="Stud. Mycol.">
        <title>101 Dothideomycetes genomes: a test case for predicting lifestyles and emergence of pathogens.</title>
        <authorList>
            <person name="Haridas S."/>
            <person name="Albert R."/>
            <person name="Binder M."/>
            <person name="Bloem J."/>
            <person name="Labutti K."/>
            <person name="Salamov A."/>
            <person name="Andreopoulos B."/>
            <person name="Baker S."/>
            <person name="Barry K."/>
            <person name="Bills G."/>
            <person name="Bluhm B."/>
            <person name="Cannon C."/>
            <person name="Castanera R."/>
            <person name="Culley D."/>
            <person name="Daum C."/>
            <person name="Ezra D."/>
            <person name="Gonzalez J."/>
            <person name="Henrissat B."/>
            <person name="Kuo A."/>
            <person name="Liang C."/>
            <person name="Lipzen A."/>
            <person name="Lutzoni F."/>
            <person name="Magnuson J."/>
            <person name="Mondo S."/>
            <person name="Nolan M."/>
            <person name="Ohm R."/>
            <person name="Pangilinan J."/>
            <person name="Park H.-J."/>
            <person name="Ramirez L."/>
            <person name="Alfaro M."/>
            <person name="Sun H."/>
            <person name="Tritt A."/>
            <person name="Yoshinaga Y."/>
            <person name="Zwiers L.-H."/>
            <person name="Turgeon B."/>
            <person name="Goodwin S."/>
            <person name="Spatafora J."/>
            <person name="Crous P."/>
            <person name="Grigoriev I."/>
        </authorList>
    </citation>
    <scope>NUCLEOTIDE SEQUENCE</scope>
    <source>
        <strain evidence="15">CBS 115976</strain>
    </source>
</reference>
<keyword evidence="14" id="KW-0472">Membrane</keyword>
<dbReference type="GO" id="GO:0005509">
    <property type="term" value="F:calcium ion binding"/>
    <property type="evidence" value="ECO:0007669"/>
    <property type="project" value="InterPro"/>
</dbReference>
<keyword evidence="7 12" id="KW-1015">Disulfide bond</keyword>
<comment type="cofactor">
    <cofactor evidence="1 11">
        <name>Ca(2+)</name>
        <dbReference type="ChEBI" id="CHEBI:29108"/>
    </cofactor>
</comment>
<comment type="catalytic activity">
    <reaction evidence="9">
        <text>N(4)-(alpha-D-Man-(1-&gt;2)-alpha-D-Man-(1-&gt;2)-alpha-D-Man-(1-&gt;3)-[alpha-D-Man-(1-&gt;2)-alpha-D-Man-(1-&gt;3)-[alpha-D-Man-(1-&gt;2)-alpha-D-Man-(1-&gt;6)]-alpha-D-Man-(1-&gt;6)]-beta-D-Man-(1-&gt;4)-beta-D-GlcNAc-(1-&gt;4)-beta-D-GlcNAc)-L-asparaginyl-[protein] (N-glucan mannose isomer 9A1,2,3B1,2,3) + 4 H2O = N(4)-(alpha-D-Man-(1-&gt;3)-[alpha-D-Man-(1-&gt;3)-[alpha-D-Man-(1-&gt;6)]-alpha-D-Man-(1-&gt;6)]-beta-D-Man-(1-&gt;4)-beta-D-GlcNAc-(1-&gt;4)-beta-D-GlcNAc)-L-asparaginyl-[protein] (N-glucan mannose isomer 5A1,2) + 4 beta-D-mannose</text>
        <dbReference type="Rhea" id="RHEA:56008"/>
        <dbReference type="Rhea" id="RHEA-COMP:14356"/>
        <dbReference type="Rhea" id="RHEA-COMP:14367"/>
        <dbReference type="ChEBI" id="CHEBI:15377"/>
        <dbReference type="ChEBI" id="CHEBI:28563"/>
        <dbReference type="ChEBI" id="CHEBI:59087"/>
        <dbReference type="ChEBI" id="CHEBI:139493"/>
        <dbReference type="EC" id="3.2.1.113"/>
    </reaction>
</comment>
<gene>
    <name evidence="15" type="ORF">BT63DRAFT_425331</name>
</gene>
<feature type="active site" evidence="10">
    <location>
        <position position="356"/>
    </location>
</feature>
<feature type="binding site" evidence="11">
    <location>
        <position position="623"/>
    </location>
    <ligand>
        <name>Ca(2+)</name>
        <dbReference type="ChEBI" id="CHEBI:29108"/>
    </ligand>
</feature>
<dbReference type="PANTHER" id="PTHR11742">
    <property type="entry name" value="MANNOSYL-OLIGOSACCHARIDE ALPHA-1,2-MANNOSIDASE-RELATED"/>
    <property type="match status" value="1"/>
</dbReference>
<evidence type="ECO:0000313" key="16">
    <source>
        <dbReference type="Proteomes" id="UP000799302"/>
    </source>
</evidence>
<name>A0A6A6UCQ2_9PEZI</name>
<dbReference type="OrthoDB" id="8118055at2759"/>
<feature type="disulfide bond" evidence="12">
    <location>
        <begin position="421"/>
        <end position="464"/>
    </location>
</feature>
<evidence type="ECO:0000256" key="5">
    <source>
        <dbReference type="ARBA" id="ARBA00022801"/>
    </source>
</evidence>
<comment type="catalytic activity">
    <reaction evidence="8">
        <text>N(4)-(alpha-D-Man-(1-&gt;2)-alpha-D-Man-(1-&gt;2)-alpha-D-Man-(1-&gt;3)-[alpha-D-Man-(1-&gt;3)-[alpha-D-Man-(1-&gt;2)-alpha-D-Man-(1-&gt;6)]-alpha-D-Man-(1-&gt;6)]-beta-D-Man-(1-&gt;4)-beta-D-GlcNAc-(1-&gt;4)-beta-D-GlcNAc)-L-asparaginyl-[protein] (N-glucan mannose isomer 8A1,2,3B1,3) + 3 H2O = N(4)-(alpha-D-Man-(1-&gt;3)-[alpha-D-Man-(1-&gt;3)-[alpha-D-Man-(1-&gt;6)]-alpha-D-Man-(1-&gt;6)]-beta-D-Man-(1-&gt;4)-beta-D-GlcNAc-(1-&gt;4)-beta-D-GlcNAc)-L-asparaginyl-[protein] (N-glucan mannose isomer 5A1,2) + 3 beta-D-mannose</text>
        <dbReference type="Rhea" id="RHEA:56028"/>
        <dbReference type="Rhea" id="RHEA-COMP:14358"/>
        <dbReference type="Rhea" id="RHEA-COMP:14367"/>
        <dbReference type="ChEBI" id="CHEBI:15377"/>
        <dbReference type="ChEBI" id="CHEBI:28563"/>
        <dbReference type="ChEBI" id="CHEBI:59087"/>
        <dbReference type="ChEBI" id="CHEBI:60628"/>
        <dbReference type="EC" id="3.2.1.113"/>
    </reaction>
</comment>
<evidence type="ECO:0000256" key="8">
    <source>
        <dbReference type="ARBA" id="ARBA00047669"/>
    </source>
</evidence>
<evidence type="ECO:0000256" key="6">
    <source>
        <dbReference type="ARBA" id="ARBA00022837"/>
    </source>
</evidence>